<reference evidence="1 2" key="1">
    <citation type="journal article" date="2020" name="Cell">
        <title>Large-Scale Comparative Analyses of Tick Genomes Elucidate Their Genetic Diversity and Vector Capacities.</title>
        <authorList>
            <consortium name="Tick Genome and Microbiome Consortium (TIGMIC)"/>
            <person name="Jia N."/>
            <person name="Wang J."/>
            <person name="Shi W."/>
            <person name="Du L."/>
            <person name="Sun Y."/>
            <person name="Zhan W."/>
            <person name="Jiang J.F."/>
            <person name="Wang Q."/>
            <person name="Zhang B."/>
            <person name="Ji P."/>
            <person name="Bell-Sakyi L."/>
            <person name="Cui X.M."/>
            <person name="Yuan T.T."/>
            <person name="Jiang B.G."/>
            <person name="Yang W.F."/>
            <person name="Lam T.T."/>
            <person name="Chang Q.C."/>
            <person name="Ding S.J."/>
            <person name="Wang X.J."/>
            <person name="Zhu J.G."/>
            <person name="Ruan X.D."/>
            <person name="Zhao L."/>
            <person name="Wei J.T."/>
            <person name="Ye R.Z."/>
            <person name="Que T.C."/>
            <person name="Du C.H."/>
            <person name="Zhou Y.H."/>
            <person name="Cheng J.X."/>
            <person name="Dai P.F."/>
            <person name="Guo W.B."/>
            <person name="Han X.H."/>
            <person name="Huang E.J."/>
            <person name="Li L.F."/>
            <person name="Wei W."/>
            <person name="Gao Y.C."/>
            <person name="Liu J.Z."/>
            <person name="Shao H.Z."/>
            <person name="Wang X."/>
            <person name="Wang C.C."/>
            <person name="Yang T.C."/>
            <person name="Huo Q.B."/>
            <person name="Li W."/>
            <person name="Chen H.Y."/>
            <person name="Chen S.E."/>
            <person name="Zhou L.G."/>
            <person name="Ni X.B."/>
            <person name="Tian J.H."/>
            <person name="Sheng Y."/>
            <person name="Liu T."/>
            <person name="Pan Y.S."/>
            <person name="Xia L.Y."/>
            <person name="Li J."/>
            <person name="Zhao F."/>
            <person name="Cao W.C."/>
        </authorList>
    </citation>
    <scope>NUCLEOTIDE SEQUENCE [LARGE SCALE GENOMIC DNA]</scope>
    <source>
        <strain evidence="1">Iper-2018</strain>
    </source>
</reference>
<proteinExistence type="predicted"/>
<accession>A0AC60QEZ9</accession>
<comment type="caution">
    <text evidence="1">The sequence shown here is derived from an EMBL/GenBank/DDBJ whole genome shotgun (WGS) entry which is preliminary data.</text>
</comment>
<evidence type="ECO:0000313" key="1">
    <source>
        <dbReference type="EMBL" id="KAG0432633.1"/>
    </source>
</evidence>
<name>A0AC60QEZ9_IXOPE</name>
<dbReference type="EMBL" id="JABSTQ010009130">
    <property type="protein sequence ID" value="KAG0432633.1"/>
    <property type="molecule type" value="Genomic_DNA"/>
</dbReference>
<dbReference type="Proteomes" id="UP000805193">
    <property type="component" value="Unassembled WGS sequence"/>
</dbReference>
<gene>
    <name evidence="1" type="ORF">HPB47_020659</name>
</gene>
<keyword evidence="2" id="KW-1185">Reference proteome</keyword>
<sequence>MPTRLPDDDIKVVLRLRGRLNLRTVNRIVLQRSISKAAEIDDIALFRTDTFRYNEQQNTLIFSTPDETRAGKLNSIQGIEVDGRQYPVAAYGLAPDDTVKGVIHGIPAEDTDDIITTSLVHPGNPSIAQARRMGQSSSVVILSQGRRLPFWVRYGCVETRCFLHKKKQKYSENCGNLGHGADVCPRTGPTRCRTCGTRHPEQGHTCVPTCGMCGKGHPTGARQCKKLFRTPPETKLTTPPDTAHVKSPALRSSEFPTLETPRARSRSRYQYRSRSRTPRRVARPSRSRSRSKARHSVGWSEVAAGHPKTKPTSRTADKTSTNLAELKAMVENLQDTVARLLLQTAESERRRKEAEVRYNAVQQQLDLQRNEAGPTPKRRAVRRTMTPLTSNPSGTTTKDEGVAMQQDTTNHEIDTRIDQLEAIGHGPLPECFSS</sequence>
<protein>
    <submittedName>
        <fullName evidence="1">Uncharacterized protein</fullName>
    </submittedName>
</protein>
<organism evidence="1 2">
    <name type="scientific">Ixodes persulcatus</name>
    <name type="common">Taiga tick</name>
    <dbReference type="NCBI Taxonomy" id="34615"/>
    <lineage>
        <taxon>Eukaryota</taxon>
        <taxon>Metazoa</taxon>
        <taxon>Ecdysozoa</taxon>
        <taxon>Arthropoda</taxon>
        <taxon>Chelicerata</taxon>
        <taxon>Arachnida</taxon>
        <taxon>Acari</taxon>
        <taxon>Parasitiformes</taxon>
        <taxon>Ixodida</taxon>
        <taxon>Ixodoidea</taxon>
        <taxon>Ixodidae</taxon>
        <taxon>Ixodinae</taxon>
        <taxon>Ixodes</taxon>
    </lineage>
</organism>
<evidence type="ECO:0000313" key="2">
    <source>
        <dbReference type="Proteomes" id="UP000805193"/>
    </source>
</evidence>